<keyword evidence="8" id="KW-0418">Kinase</keyword>
<dbReference type="InterPro" id="IPR003594">
    <property type="entry name" value="HATPase_dom"/>
</dbReference>
<dbReference type="SUPFAM" id="SSF55874">
    <property type="entry name" value="ATPase domain of HSP90 chaperone/DNA topoisomerase II/histidine kinase"/>
    <property type="match status" value="1"/>
</dbReference>
<dbReference type="SUPFAM" id="SSF47384">
    <property type="entry name" value="Homodimeric domain of signal transducing histidine kinase"/>
    <property type="match status" value="1"/>
</dbReference>
<dbReference type="EC" id="2.7.13.3" evidence="4"/>
<dbReference type="PANTHER" id="PTHR45436">
    <property type="entry name" value="SENSOR HISTIDINE KINASE YKOH"/>
    <property type="match status" value="1"/>
</dbReference>
<dbReference type="GO" id="GO:0005886">
    <property type="term" value="C:plasma membrane"/>
    <property type="evidence" value="ECO:0007669"/>
    <property type="project" value="UniProtKB-SubCell"/>
</dbReference>
<comment type="catalytic activity">
    <reaction evidence="1">
        <text>ATP + protein L-histidine = ADP + protein N-phospho-L-histidine.</text>
        <dbReference type="EC" id="2.7.13.3"/>
    </reaction>
</comment>
<keyword evidence="6" id="KW-0808">Transferase</keyword>
<evidence type="ECO:0000256" key="11">
    <source>
        <dbReference type="ARBA" id="ARBA00023136"/>
    </source>
</evidence>
<evidence type="ECO:0000256" key="4">
    <source>
        <dbReference type="ARBA" id="ARBA00012438"/>
    </source>
</evidence>
<evidence type="ECO:0000256" key="3">
    <source>
        <dbReference type="ARBA" id="ARBA00004236"/>
    </source>
</evidence>
<evidence type="ECO:0000256" key="2">
    <source>
        <dbReference type="ARBA" id="ARBA00004141"/>
    </source>
</evidence>
<dbReference type="InterPro" id="IPR036097">
    <property type="entry name" value="HisK_dim/P_sf"/>
</dbReference>
<keyword evidence="15" id="KW-1185">Reference proteome</keyword>
<organism evidence="14 15">
    <name type="scientific">Actinomadura rayongensis</name>
    <dbReference type="NCBI Taxonomy" id="1429076"/>
    <lineage>
        <taxon>Bacteria</taxon>
        <taxon>Bacillati</taxon>
        <taxon>Actinomycetota</taxon>
        <taxon>Actinomycetes</taxon>
        <taxon>Streptosporangiales</taxon>
        <taxon>Thermomonosporaceae</taxon>
        <taxon>Actinomadura</taxon>
    </lineage>
</organism>
<keyword evidence="7 12" id="KW-0812">Transmembrane</keyword>
<dbReference type="PROSITE" id="PS50109">
    <property type="entry name" value="HIS_KIN"/>
    <property type="match status" value="1"/>
</dbReference>
<evidence type="ECO:0000256" key="6">
    <source>
        <dbReference type="ARBA" id="ARBA00022679"/>
    </source>
</evidence>
<gene>
    <name evidence="14" type="ORF">GQ466_03090</name>
</gene>
<dbReference type="EMBL" id="WUTW01000001">
    <property type="protein sequence ID" value="MXQ63014.1"/>
    <property type="molecule type" value="Genomic_DNA"/>
</dbReference>
<dbReference type="InterPro" id="IPR005467">
    <property type="entry name" value="His_kinase_dom"/>
</dbReference>
<dbReference type="InterPro" id="IPR050428">
    <property type="entry name" value="TCS_sensor_his_kinase"/>
</dbReference>
<dbReference type="SMART" id="SM00387">
    <property type="entry name" value="HATPase_c"/>
    <property type="match status" value="1"/>
</dbReference>
<dbReference type="InterPro" id="IPR036890">
    <property type="entry name" value="HATPase_C_sf"/>
</dbReference>
<evidence type="ECO:0000256" key="1">
    <source>
        <dbReference type="ARBA" id="ARBA00000085"/>
    </source>
</evidence>
<evidence type="ECO:0000256" key="9">
    <source>
        <dbReference type="ARBA" id="ARBA00022989"/>
    </source>
</evidence>
<name>A0A6I4W790_9ACTN</name>
<evidence type="ECO:0000259" key="13">
    <source>
        <dbReference type="PROSITE" id="PS50109"/>
    </source>
</evidence>
<keyword evidence="9 12" id="KW-1133">Transmembrane helix</keyword>
<keyword evidence="11 12" id="KW-0472">Membrane</keyword>
<keyword evidence="10" id="KW-0902">Two-component regulatory system</keyword>
<feature type="domain" description="Histidine kinase" evidence="13">
    <location>
        <begin position="105"/>
        <end position="314"/>
    </location>
</feature>
<proteinExistence type="predicted"/>
<dbReference type="AlphaFoldDB" id="A0A6I4W790"/>
<dbReference type="Gene3D" id="1.10.287.130">
    <property type="match status" value="1"/>
</dbReference>
<evidence type="ECO:0000256" key="12">
    <source>
        <dbReference type="SAM" id="Phobius"/>
    </source>
</evidence>
<keyword evidence="5" id="KW-0597">Phosphoprotein</keyword>
<feature type="transmembrane region" description="Helical" evidence="12">
    <location>
        <begin position="30"/>
        <end position="52"/>
    </location>
</feature>
<accession>A0A6I4W790</accession>
<evidence type="ECO:0000256" key="10">
    <source>
        <dbReference type="ARBA" id="ARBA00023012"/>
    </source>
</evidence>
<evidence type="ECO:0000313" key="14">
    <source>
        <dbReference type="EMBL" id="MXQ63014.1"/>
    </source>
</evidence>
<reference evidence="14 15" key="1">
    <citation type="submission" date="2019-12" db="EMBL/GenBank/DDBJ databases">
        <title>Nocardia macrotermitis sp. nov. and Nocardia aurantia sp. nov., isolated from the gut of the fungus growing-termite Macrotermes natalensis.</title>
        <authorList>
            <person name="Christine B."/>
            <person name="Rene B."/>
        </authorList>
    </citation>
    <scope>NUCLEOTIDE SEQUENCE [LARGE SCALE GENOMIC DNA]</scope>
    <source>
        <strain evidence="14 15">DSM 102126</strain>
    </source>
</reference>
<sequence length="318" mass="34764">MWFRAYLTHLVLAALAVALCLFEPSGRWPWLDGLAGVAAVAVLAVPLTLWGLRPGQRLLEAIMHLDPAEVERLAAHRGPAGLRRLIDCLVELAGARQANAFFLADVAHQLRTDLQLLRIRLDRLGVHVSEYGVECYERALADIDRLHRTLTEQLEFAQLVEGRPPMELDAAEIVRGRVRAWNDAAEMRGLTISSRTSGECRIFTRNGVLEQILDILLDNSLKHSPRAGVVRVEILPSGGHTVVRVLDEGPSMTPEEREQATIRRWRGHGESGEGRGLGLAIANMLMVSNGGTLTLDAGPGGRGVDARCRFPSAPAAPD</sequence>
<dbReference type="Proteomes" id="UP000431901">
    <property type="component" value="Unassembled WGS sequence"/>
</dbReference>
<dbReference type="OrthoDB" id="9809567at2"/>
<evidence type="ECO:0000256" key="5">
    <source>
        <dbReference type="ARBA" id="ARBA00022553"/>
    </source>
</evidence>
<dbReference type="Gene3D" id="3.30.565.10">
    <property type="entry name" value="Histidine kinase-like ATPase, C-terminal domain"/>
    <property type="match status" value="1"/>
</dbReference>
<evidence type="ECO:0000256" key="7">
    <source>
        <dbReference type="ARBA" id="ARBA00022692"/>
    </source>
</evidence>
<evidence type="ECO:0000313" key="15">
    <source>
        <dbReference type="Proteomes" id="UP000431901"/>
    </source>
</evidence>
<dbReference type="Pfam" id="PF02518">
    <property type="entry name" value="HATPase_c"/>
    <property type="match status" value="1"/>
</dbReference>
<dbReference type="InterPro" id="IPR003661">
    <property type="entry name" value="HisK_dim/P_dom"/>
</dbReference>
<protein>
    <recommendedName>
        <fullName evidence="4">histidine kinase</fullName>
        <ecNumber evidence="4">2.7.13.3</ecNumber>
    </recommendedName>
</protein>
<dbReference type="GO" id="GO:0000155">
    <property type="term" value="F:phosphorelay sensor kinase activity"/>
    <property type="evidence" value="ECO:0007669"/>
    <property type="project" value="InterPro"/>
</dbReference>
<comment type="subcellular location">
    <subcellularLocation>
        <location evidence="3">Cell membrane</location>
    </subcellularLocation>
    <subcellularLocation>
        <location evidence="2">Membrane</location>
        <topology evidence="2">Multi-pass membrane protein</topology>
    </subcellularLocation>
</comment>
<evidence type="ECO:0000256" key="8">
    <source>
        <dbReference type="ARBA" id="ARBA00022777"/>
    </source>
</evidence>
<dbReference type="RefSeq" id="WP_161101227.1">
    <property type="nucleotide sequence ID" value="NZ_JBHLYI010000002.1"/>
</dbReference>
<dbReference type="PANTHER" id="PTHR45436:SF15">
    <property type="entry name" value="SENSOR HISTIDINE KINASE CUSS"/>
    <property type="match status" value="1"/>
</dbReference>
<comment type="caution">
    <text evidence="14">The sequence shown here is derived from an EMBL/GenBank/DDBJ whole genome shotgun (WGS) entry which is preliminary data.</text>
</comment>
<dbReference type="CDD" id="cd00082">
    <property type="entry name" value="HisKA"/>
    <property type="match status" value="1"/>
</dbReference>